<keyword evidence="3" id="KW-0597">Phosphoprotein</keyword>
<keyword evidence="9" id="KW-0472">Membrane</keyword>
<evidence type="ECO:0000256" key="5">
    <source>
        <dbReference type="ARBA" id="ARBA00022741"/>
    </source>
</evidence>
<dbReference type="Gene3D" id="3.30.565.10">
    <property type="entry name" value="Histidine kinase-like ATPase, C-terminal domain"/>
    <property type="match status" value="1"/>
</dbReference>
<dbReference type="EMBL" id="JACCBJ010000001">
    <property type="protein sequence ID" value="NYD74410.1"/>
    <property type="molecule type" value="Genomic_DNA"/>
</dbReference>
<keyword evidence="12" id="KW-1185">Reference proteome</keyword>
<keyword evidence="8" id="KW-0902">Two-component regulatory system</keyword>
<protein>
    <recommendedName>
        <fullName evidence="2">histidine kinase</fullName>
        <ecNumber evidence="2">2.7.13.3</ecNumber>
    </recommendedName>
</protein>
<evidence type="ECO:0000313" key="12">
    <source>
        <dbReference type="Proteomes" id="UP000589620"/>
    </source>
</evidence>
<dbReference type="PANTHER" id="PTHR24421">
    <property type="entry name" value="NITRATE/NITRITE SENSOR PROTEIN NARX-RELATED"/>
    <property type="match status" value="1"/>
</dbReference>
<evidence type="ECO:0000256" key="9">
    <source>
        <dbReference type="SAM" id="Phobius"/>
    </source>
</evidence>
<evidence type="ECO:0000256" key="4">
    <source>
        <dbReference type="ARBA" id="ARBA00022679"/>
    </source>
</evidence>
<evidence type="ECO:0000256" key="3">
    <source>
        <dbReference type="ARBA" id="ARBA00022553"/>
    </source>
</evidence>
<keyword evidence="9" id="KW-1133">Transmembrane helix</keyword>
<keyword evidence="7" id="KW-0067">ATP-binding</keyword>
<keyword evidence="6 11" id="KW-0418">Kinase</keyword>
<evidence type="ECO:0000256" key="7">
    <source>
        <dbReference type="ARBA" id="ARBA00022840"/>
    </source>
</evidence>
<evidence type="ECO:0000256" key="8">
    <source>
        <dbReference type="ARBA" id="ARBA00023012"/>
    </source>
</evidence>
<dbReference type="EC" id="2.7.13.3" evidence="2"/>
<reference evidence="11 12" key="1">
    <citation type="submission" date="2020-07" db="EMBL/GenBank/DDBJ databases">
        <title>Sequencing the genomes of 1000 actinobacteria strains.</title>
        <authorList>
            <person name="Klenk H.-P."/>
        </authorList>
    </citation>
    <scope>NUCLEOTIDE SEQUENCE [LARGE SCALE GENOMIC DNA]</scope>
    <source>
        <strain evidence="11 12">DSM 23871</strain>
    </source>
</reference>
<dbReference type="PANTHER" id="PTHR24421:SF10">
    <property type="entry name" value="NITRATE_NITRITE SENSOR PROTEIN NARQ"/>
    <property type="match status" value="1"/>
</dbReference>
<dbReference type="GO" id="GO:0005524">
    <property type="term" value="F:ATP binding"/>
    <property type="evidence" value="ECO:0007669"/>
    <property type="project" value="UniProtKB-KW"/>
</dbReference>
<comment type="catalytic activity">
    <reaction evidence="1">
        <text>ATP + protein L-histidine = ADP + protein N-phospho-L-histidine.</text>
        <dbReference type="EC" id="2.7.13.3"/>
    </reaction>
</comment>
<keyword evidence="9" id="KW-0812">Transmembrane</keyword>
<gene>
    <name evidence="11" type="ORF">BJ963_001929</name>
</gene>
<keyword evidence="5" id="KW-0547">Nucleotide-binding</keyword>
<comment type="caution">
    <text evidence="11">The sequence shown here is derived from an EMBL/GenBank/DDBJ whole genome shotgun (WGS) entry which is preliminary data.</text>
</comment>
<dbReference type="InterPro" id="IPR050482">
    <property type="entry name" value="Sensor_HK_TwoCompSys"/>
</dbReference>
<evidence type="ECO:0000256" key="1">
    <source>
        <dbReference type="ARBA" id="ARBA00000085"/>
    </source>
</evidence>
<evidence type="ECO:0000256" key="2">
    <source>
        <dbReference type="ARBA" id="ARBA00012438"/>
    </source>
</evidence>
<sequence length="403" mass="41846">MRSLLRRSRWLLEPAIAVAFFVVLAIAETGRHQLLPGALRSTVPFWAALLVLACTIGVSRLSPIAAMGGGTAVLIGQLLFPSGIFENGLIYLGYAIVIGVVAATVRGRMRVVALAFAVGAGVSIAGLLSWAQGIGHTDAGARALFFVLCAGAGAFAWLLGTLAGVWMRTRRSEKELARTTAELRSAEAETMVAGERERIAQDVHDIMANSLAVILAQADGARLLADDRPASVAPSLTTIADTARASLTEVRVLIETLVGEPGGPEHPGLTDLDELIARMSDAGLSISVERFGESADVTPAQELAVYRIVQEGLTNALKHAGSGAHARLALDERGDGIALSLASRPAAAGVAPPPNPAGRGVIGMRERARFAGGWLDAGADEDQPGGYLVTAYIPAVGRSTVTA</sequence>
<dbReference type="Proteomes" id="UP000589620">
    <property type="component" value="Unassembled WGS sequence"/>
</dbReference>
<feature type="transmembrane region" description="Helical" evidence="9">
    <location>
        <begin position="37"/>
        <end position="57"/>
    </location>
</feature>
<dbReference type="AlphaFoldDB" id="A0A852T197"/>
<evidence type="ECO:0000259" key="10">
    <source>
        <dbReference type="Pfam" id="PF07730"/>
    </source>
</evidence>
<dbReference type="Pfam" id="PF07730">
    <property type="entry name" value="HisKA_3"/>
    <property type="match status" value="1"/>
</dbReference>
<dbReference type="GO" id="GO:0016020">
    <property type="term" value="C:membrane"/>
    <property type="evidence" value="ECO:0007669"/>
    <property type="project" value="InterPro"/>
</dbReference>
<dbReference type="CDD" id="cd16917">
    <property type="entry name" value="HATPase_UhpB-NarQ-NarX-like"/>
    <property type="match status" value="1"/>
</dbReference>
<dbReference type="SUPFAM" id="SSF55874">
    <property type="entry name" value="ATPase domain of HSP90 chaperone/DNA topoisomerase II/histidine kinase"/>
    <property type="match status" value="1"/>
</dbReference>
<feature type="transmembrane region" description="Helical" evidence="9">
    <location>
        <begin position="143"/>
        <end position="166"/>
    </location>
</feature>
<accession>A0A852T197</accession>
<feature type="domain" description="Signal transduction histidine kinase subgroup 3 dimerisation and phosphoacceptor" evidence="10">
    <location>
        <begin position="195"/>
        <end position="257"/>
    </location>
</feature>
<name>A0A852T197_9MICO</name>
<dbReference type="RefSeq" id="WP_179456272.1">
    <property type="nucleotide sequence ID" value="NZ_BAAAPX010000001.1"/>
</dbReference>
<proteinExistence type="predicted"/>
<dbReference type="GO" id="GO:0000155">
    <property type="term" value="F:phosphorelay sensor kinase activity"/>
    <property type="evidence" value="ECO:0007669"/>
    <property type="project" value="InterPro"/>
</dbReference>
<evidence type="ECO:0000313" key="11">
    <source>
        <dbReference type="EMBL" id="NYD74410.1"/>
    </source>
</evidence>
<feature type="transmembrane region" description="Helical" evidence="9">
    <location>
        <begin position="88"/>
        <end position="105"/>
    </location>
</feature>
<dbReference type="InterPro" id="IPR036890">
    <property type="entry name" value="HATPase_C_sf"/>
</dbReference>
<dbReference type="Gene3D" id="1.20.5.1930">
    <property type="match status" value="1"/>
</dbReference>
<dbReference type="GO" id="GO:0046983">
    <property type="term" value="F:protein dimerization activity"/>
    <property type="evidence" value="ECO:0007669"/>
    <property type="project" value="InterPro"/>
</dbReference>
<organism evidence="11 12">
    <name type="scientific">Leifsonia soli</name>
    <dbReference type="NCBI Taxonomy" id="582665"/>
    <lineage>
        <taxon>Bacteria</taxon>
        <taxon>Bacillati</taxon>
        <taxon>Actinomycetota</taxon>
        <taxon>Actinomycetes</taxon>
        <taxon>Micrococcales</taxon>
        <taxon>Microbacteriaceae</taxon>
        <taxon>Leifsonia</taxon>
    </lineage>
</organism>
<dbReference type="InterPro" id="IPR011712">
    <property type="entry name" value="Sig_transdc_His_kin_sub3_dim/P"/>
</dbReference>
<evidence type="ECO:0000256" key="6">
    <source>
        <dbReference type="ARBA" id="ARBA00022777"/>
    </source>
</evidence>
<feature type="transmembrane region" description="Helical" evidence="9">
    <location>
        <begin position="112"/>
        <end position="131"/>
    </location>
</feature>
<keyword evidence="4" id="KW-0808">Transferase</keyword>